<evidence type="ECO:0000313" key="3">
    <source>
        <dbReference type="Proteomes" id="UP000293623"/>
    </source>
</evidence>
<name>A0A4Q2KKA8_9SPHN</name>
<dbReference type="AlphaFoldDB" id="A0A4Q2KKA8"/>
<reference evidence="2 3" key="1">
    <citation type="submission" date="2019-01" db="EMBL/GenBank/DDBJ databases">
        <title>Altererythrobacter rhizovicinus sp. nov., isolated from the rhizosphere soil of Haloxylon ammodendron.</title>
        <authorList>
            <person name="Li H.-P."/>
            <person name="Gou J.-Y."/>
            <person name="Yao D."/>
            <person name="Han Q.-Q."/>
            <person name="Shao K.-Z."/>
            <person name="Zhao Q."/>
            <person name="Zhang J.-L."/>
        </authorList>
    </citation>
    <scope>NUCLEOTIDE SEQUENCE [LARGE SCALE GENOMIC DNA]</scope>
    <source>
        <strain evidence="2 3">AY-3R</strain>
    </source>
</reference>
<accession>A0A4Q2KKA8</accession>
<sequence>MCDRRRCRPRRFPPKTPRRRGNAPRCARRAPDRRGSRRARRPDRARPRAAQSRADRPRPDPRR</sequence>
<comment type="caution">
    <text evidence="2">The sequence shown here is derived from an EMBL/GenBank/DDBJ whole genome shotgun (WGS) entry which is preliminary data.</text>
</comment>
<feature type="compositionally biased region" description="Basic and acidic residues" evidence="1">
    <location>
        <begin position="53"/>
        <end position="63"/>
    </location>
</feature>
<dbReference type="Proteomes" id="UP000293623">
    <property type="component" value="Unassembled WGS sequence"/>
</dbReference>
<proteinExistence type="predicted"/>
<evidence type="ECO:0000313" key="2">
    <source>
        <dbReference type="EMBL" id="RXZ64787.1"/>
    </source>
</evidence>
<evidence type="ECO:0000256" key="1">
    <source>
        <dbReference type="SAM" id="MobiDB-lite"/>
    </source>
</evidence>
<gene>
    <name evidence="2" type="ORF">ETX26_13060</name>
</gene>
<organism evidence="2 3">
    <name type="scientific">Pelagerythrobacter rhizovicinus</name>
    <dbReference type="NCBI Taxonomy" id="2268576"/>
    <lineage>
        <taxon>Bacteria</taxon>
        <taxon>Pseudomonadati</taxon>
        <taxon>Pseudomonadota</taxon>
        <taxon>Alphaproteobacteria</taxon>
        <taxon>Sphingomonadales</taxon>
        <taxon>Erythrobacteraceae</taxon>
        <taxon>Pelagerythrobacter</taxon>
    </lineage>
</organism>
<feature type="compositionally biased region" description="Basic residues" evidence="1">
    <location>
        <begin position="1"/>
        <end position="28"/>
    </location>
</feature>
<protein>
    <submittedName>
        <fullName evidence="2">Uncharacterized protein</fullName>
    </submittedName>
</protein>
<keyword evidence="3" id="KW-1185">Reference proteome</keyword>
<feature type="region of interest" description="Disordered" evidence="1">
    <location>
        <begin position="1"/>
        <end position="63"/>
    </location>
</feature>
<dbReference type="EMBL" id="SDPV01000002">
    <property type="protein sequence ID" value="RXZ64787.1"/>
    <property type="molecule type" value="Genomic_DNA"/>
</dbReference>